<dbReference type="EMBL" id="ML996576">
    <property type="protein sequence ID" value="KAF2755824.1"/>
    <property type="molecule type" value="Genomic_DNA"/>
</dbReference>
<keyword evidence="2 6" id="KW-0689">Ribosomal protein</keyword>
<evidence type="ECO:0000256" key="1">
    <source>
        <dbReference type="ARBA" id="ARBA00007926"/>
    </source>
</evidence>
<accession>A0A6A6W1G2</accession>
<dbReference type="OrthoDB" id="338850at2759"/>
<feature type="region of interest" description="Disordered" evidence="4">
    <location>
        <begin position="125"/>
        <end position="150"/>
    </location>
</feature>
<evidence type="ECO:0000313" key="6">
    <source>
        <dbReference type="EMBL" id="KAF2755824.1"/>
    </source>
</evidence>
<evidence type="ECO:0000256" key="4">
    <source>
        <dbReference type="SAM" id="MobiDB-lite"/>
    </source>
</evidence>
<protein>
    <submittedName>
        <fullName evidence="6">Ribosomal protein L28e</fullName>
    </submittedName>
</protein>
<evidence type="ECO:0000259" key="5">
    <source>
        <dbReference type="Pfam" id="PF01778"/>
    </source>
</evidence>
<dbReference type="GO" id="GO:0003735">
    <property type="term" value="F:structural constituent of ribosome"/>
    <property type="evidence" value="ECO:0007669"/>
    <property type="project" value="InterPro"/>
</dbReference>
<keyword evidence="7" id="KW-1185">Reference proteome</keyword>
<name>A0A6A6W1G2_9PEZI</name>
<dbReference type="InterPro" id="IPR029004">
    <property type="entry name" value="Ribosomal_eL28/Mak16"/>
</dbReference>
<comment type="similarity">
    <text evidence="1">Belongs to the eukaryotic ribosomal protein eL28 family.</text>
</comment>
<dbReference type="GO" id="GO:1990904">
    <property type="term" value="C:ribonucleoprotein complex"/>
    <property type="evidence" value="ECO:0007669"/>
    <property type="project" value="UniProtKB-KW"/>
</dbReference>
<dbReference type="Proteomes" id="UP000799437">
    <property type="component" value="Unassembled WGS sequence"/>
</dbReference>
<feature type="domain" description="Ribosomal eL28/Mak16" evidence="5">
    <location>
        <begin position="10"/>
        <end position="127"/>
    </location>
</feature>
<reference evidence="6" key="1">
    <citation type="journal article" date="2020" name="Stud. Mycol.">
        <title>101 Dothideomycetes genomes: a test case for predicting lifestyles and emergence of pathogens.</title>
        <authorList>
            <person name="Haridas S."/>
            <person name="Albert R."/>
            <person name="Binder M."/>
            <person name="Bloem J."/>
            <person name="Labutti K."/>
            <person name="Salamov A."/>
            <person name="Andreopoulos B."/>
            <person name="Baker S."/>
            <person name="Barry K."/>
            <person name="Bills G."/>
            <person name="Bluhm B."/>
            <person name="Cannon C."/>
            <person name="Castanera R."/>
            <person name="Culley D."/>
            <person name="Daum C."/>
            <person name="Ezra D."/>
            <person name="Gonzalez J."/>
            <person name="Henrissat B."/>
            <person name="Kuo A."/>
            <person name="Liang C."/>
            <person name="Lipzen A."/>
            <person name="Lutzoni F."/>
            <person name="Magnuson J."/>
            <person name="Mondo S."/>
            <person name="Nolan M."/>
            <person name="Ohm R."/>
            <person name="Pangilinan J."/>
            <person name="Park H.-J."/>
            <person name="Ramirez L."/>
            <person name="Alfaro M."/>
            <person name="Sun H."/>
            <person name="Tritt A."/>
            <person name="Yoshinaga Y."/>
            <person name="Zwiers L.-H."/>
            <person name="Turgeon B."/>
            <person name="Goodwin S."/>
            <person name="Spatafora J."/>
            <person name="Crous P."/>
            <person name="Grigoriev I."/>
        </authorList>
    </citation>
    <scope>NUCLEOTIDE SEQUENCE</scope>
    <source>
        <strain evidence="6">CBS 121739</strain>
    </source>
</reference>
<evidence type="ECO:0000256" key="3">
    <source>
        <dbReference type="ARBA" id="ARBA00023274"/>
    </source>
</evidence>
<dbReference type="GeneID" id="54489389"/>
<keyword evidence="3" id="KW-0687">Ribonucleoprotein</keyword>
<dbReference type="GO" id="GO:0006412">
    <property type="term" value="P:translation"/>
    <property type="evidence" value="ECO:0007669"/>
    <property type="project" value="InterPro"/>
</dbReference>
<dbReference type="Pfam" id="PF01778">
    <property type="entry name" value="Ribosomal_L28e"/>
    <property type="match status" value="1"/>
</dbReference>
<dbReference type="InterPro" id="IPR002672">
    <property type="entry name" value="Ribosomal_eL28"/>
</dbReference>
<proteinExistence type="inferred from homology"/>
<feature type="compositionally biased region" description="Basic residues" evidence="4">
    <location>
        <begin position="128"/>
        <end position="144"/>
    </location>
</feature>
<dbReference type="RefSeq" id="XP_033598275.1">
    <property type="nucleotide sequence ID" value="XM_033748335.1"/>
</dbReference>
<evidence type="ECO:0000313" key="7">
    <source>
        <dbReference type="Proteomes" id="UP000799437"/>
    </source>
</evidence>
<gene>
    <name evidence="6" type="ORF">EJ05DRAFT_512416</name>
</gene>
<evidence type="ECO:0000256" key="2">
    <source>
        <dbReference type="ARBA" id="ARBA00022980"/>
    </source>
</evidence>
<dbReference type="GO" id="GO:0005840">
    <property type="term" value="C:ribosome"/>
    <property type="evidence" value="ECO:0007669"/>
    <property type="project" value="UniProtKB-KW"/>
</dbReference>
<dbReference type="Gene3D" id="3.30.390.110">
    <property type="match status" value="1"/>
</dbReference>
<dbReference type="AlphaFoldDB" id="A0A6A6W1G2"/>
<sequence length="150" mass="16203">MASNLSEDILWFISRGNHATLVKRKTAGGIQFSRDPLNLTNLHAKKYEGYANDRAIGIQPNPDGGLTLLTKKPNKANKPGLEINAASYGAGKSSRRTYKSIVNSTAKKGYRADLRTEAVARASAIRQLQRKKKDAKPAKLRGGKAAKAAA</sequence>
<organism evidence="6 7">
    <name type="scientific">Pseudovirgaria hyperparasitica</name>
    <dbReference type="NCBI Taxonomy" id="470096"/>
    <lineage>
        <taxon>Eukaryota</taxon>
        <taxon>Fungi</taxon>
        <taxon>Dikarya</taxon>
        <taxon>Ascomycota</taxon>
        <taxon>Pezizomycotina</taxon>
        <taxon>Dothideomycetes</taxon>
        <taxon>Dothideomycetes incertae sedis</taxon>
        <taxon>Acrospermales</taxon>
        <taxon>Acrospermaceae</taxon>
        <taxon>Pseudovirgaria</taxon>
    </lineage>
</organism>
<dbReference type="PANTHER" id="PTHR10544">
    <property type="entry name" value="60S RIBOSOMAL PROTEIN L28"/>
    <property type="match status" value="1"/>
</dbReference>